<gene>
    <name evidence="3" type="ORF">SAMN05444320_11715</name>
</gene>
<feature type="transmembrane region" description="Helical" evidence="1">
    <location>
        <begin position="100"/>
        <end position="116"/>
    </location>
</feature>
<evidence type="ECO:0000313" key="3">
    <source>
        <dbReference type="EMBL" id="SHG94834.1"/>
    </source>
</evidence>
<dbReference type="Proteomes" id="UP000184501">
    <property type="component" value="Unassembled WGS sequence"/>
</dbReference>
<feature type="transmembrane region" description="Helical" evidence="1">
    <location>
        <begin position="6"/>
        <end position="23"/>
    </location>
</feature>
<keyword evidence="4" id="KW-1185">Reference proteome</keyword>
<dbReference type="InterPro" id="IPR050039">
    <property type="entry name" value="MAB_1171c-like"/>
</dbReference>
<dbReference type="RefSeq" id="WP_073489767.1">
    <property type="nucleotide sequence ID" value="NZ_FQVN01000017.1"/>
</dbReference>
<dbReference type="EMBL" id="FQVN01000017">
    <property type="protein sequence ID" value="SHG94834.1"/>
    <property type="molecule type" value="Genomic_DNA"/>
</dbReference>
<proteinExistence type="predicted"/>
<keyword evidence="1" id="KW-0812">Transmembrane</keyword>
<feature type="domain" description="DUF6545" evidence="2">
    <location>
        <begin position="243"/>
        <end position="368"/>
    </location>
</feature>
<organism evidence="3 4">
    <name type="scientific">Streptoalloteichus hindustanus</name>
    <dbReference type="NCBI Taxonomy" id="2017"/>
    <lineage>
        <taxon>Bacteria</taxon>
        <taxon>Bacillati</taxon>
        <taxon>Actinomycetota</taxon>
        <taxon>Actinomycetes</taxon>
        <taxon>Pseudonocardiales</taxon>
        <taxon>Pseudonocardiaceae</taxon>
        <taxon>Streptoalloteichus</taxon>
    </lineage>
</organism>
<reference evidence="3 4" key="1">
    <citation type="submission" date="2016-11" db="EMBL/GenBank/DDBJ databases">
        <authorList>
            <person name="Jaros S."/>
            <person name="Januszkiewicz K."/>
            <person name="Wedrychowicz H."/>
        </authorList>
    </citation>
    <scope>NUCLEOTIDE SEQUENCE [LARGE SCALE GENOMIC DNA]</scope>
    <source>
        <strain evidence="3 4">DSM 44523</strain>
    </source>
</reference>
<feature type="transmembrane region" description="Helical" evidence="1">
    <location>
        <begin position="217"/>
        <end position="244"/>
    </location>
</feature>
<feature type="transmembrane region" description="Helical" evidence="1">
    <location>
        <begin position="30"/>
        <end position="47"/>
    </location>
</feature>
<evidence type="ECO:0000313" key="4">
    <source>
        <dbReference type="Proteomes" id="UP000184501"/>
    </source>
</evidence>
<sequence>MSEFPGGEYVVAVALVVFLYRLARTPRNAALWALVSCLLLEFFSVHLDHLATEVAAHGGGRGLPKLATNLMLFAKYLGLGLFFLLAGGEPDLRRRARRELVLLAAMSATVVALMWATPPELRDHSFGGTLERPTVLPIVAFYVLGNLYFVHLLSQGARWGWRYAGESGWRLRVGLAVIAVGLGLGAAASAARAVLMASRWLGGPKVEWVPRVALNLLAASGFLVVVGLLAALLLTGTAQATLWWRQRRDFLALRPLWELLHREFPAAQLDRHVSARRERWQLWRVHHRFWRRYVEIRDGLVQLSPYLEGAGWSHDAPPTEQAAAVREAVRLRRGERQAGEKRAVLIAPPSPAFHDDVGHLLALSRALAHPHHQHPSSEK</sequence>
<evidence type="ECO:0000256" key="1">
    <source>
        <dbReference type="SAM" id="Phobius"/>
    </source>
</evidence>
<accession>A0A1M5NZ34</accession>
<dbReference type="Pfam" id="PF20182">
    <property type="entry name" value="DUF6545"/>
    <property type="match status" value="1"/>
</dbReference>
<feature type="transmembrane region" description="Helical" evidence="1">
    <location>
        <begin position="173"/>
        <end position="197"/>
    </location>
</feature>
<keyword evidence="1" id="KW-0472">Membrane</keyword>
<dbReference type="AlphaFoldDB" id="A0A1M5NZ34"/>
<evidence type="ECO:0000259" key="2">
    <source>
        <dbReference type="Pfam" id="PF20182"/>
    </source>
</evidence>
<dbReference type="InterPro" id="IPR046675">
    <property type="entry name" value="DUF6545"/>
</dbReference>
<feature type="transmembrane region" description="Helical" evidence="1">
    <location>
        <begin position="67"/>
        <end position="88"/>
    </location>
</feature>
<protein>
    <recommendedName>
        <fullName evidence="2">DUF6545 domain-containing protein</fullName>
    </recommendedName>
</protein>
<feature type="transmembrane region" description="Helical" evidence="1">
    <location>
        <begin position="136"/>
        <end position="153"/>
    </location>
</feature>
<keyword evidence="1" id="KW-1133">Transmembrane helix</keyword>
<dbReference type="STRING" id="2017.SAMN05444320_11715"/>
<name>A0A1M5NZ34_STRHI</name>
<dbReference type="NCBIfam" id="NF042915">
    <property type="entry name" value="MAB_1171c_fam"/>
    <property type="match status" value="1"/>
</dbReference>